<keyword evidence="2" id="KW-1185">Reference proteome</keyword>
<sequence length="350" mass="38570">MASIASVLRRTLLIALTTTTIQQGVTAQATTHKLPGQLTGFGERPSYSPDGKRIAFMGKSFGDAFEVDLETRDIKLLTEAPNAGFLRVQFLPNGDYFLIGARTFKDIVSTREADEEMWILKPGQREPIALNHKIWEGVAISYQQNRISWTNTHANYPDEIAENVSIVYVADIVYDDDGTPSLANKTEIFRTDGPACSPEPQDFRKNDTELVYTCYTDTDHPTGGDASGGIVQGIDLETGEVTIYRDVVGEYNEVEGIFPGGDYTLVESTRENWKPNNGTRPIDLWRLNLQEPNSTDFVRLTYFGDVHGAKAGNPVVSPDGRSIAFAEGRLSDAAGVGRGILVLSLDDFDY</sequence>
<dbReference type="Proteomes" id="UP001497680">
    <property type="component" value="Unassembled WGS sequence"/>
</dbReference>
<reference evidence="1 2" key="1">
    <citation type="journal article" date="2022" name="New Phytol.">
        <title>Ecological generalism drives hyperdiversity of secondary metabolite gene clusters in xylarialean endophytes.</title>
        <authorList>
            <person name="Franco M.E.E."/>
            <person name="Wisecaver J.H."/>
            <person name="Arnold A.E."/>
            <person name="Ju Y.M."/>
            <person name="Slot J.C."/>
            <person name="Ahrendt S."/>
            <person name="Moore L.P."/>
            <person name="Eastman K.E."/>
            <person name="Scott K."/>
            <person name="Konkel Z."/>
            <person name="Mondo S.J."/>
            <person name="Kuo A."/>
            <person name="Hayes R.D."/>
            <person name="Haridas S."/>
            <person name="Andreopoulos B."/>
            <person name="Riley R."/>
            <person name="LaButti K."/>
            <person name="Pangilinan J."/>
            <person name="Lipzen A."/>
            <person name="Amirebrahimi M."/>
            <person name="Yan J."/>
            <person name="Adam C."/>
            <person name="Keymanesh K."/>
            <person name="Ng V."/>
            <person name="Louie K."/>
            <person name="Northen T."/>
            <person name="Drula E."/>
            <person name="Henrissat B."/>
            <person name="Hsieh H.M."/>
            <person name="Youens-Clark K."/>
            <person name="Lutzoni F."/>
            <person name="Miadlikowska J."/>
            <person name="Eastwood D.C."/>
            <person name="Hamelin R.C."/>
            <person name="Grigoriev I.V."/>
            <person name="U'Ren J.M."/>
        </authorList>
    </citation>
    <scope>NUCLEOTIDE SEQUENCE [LARGE SCALE GENOMIC DNA]</scope>
    <source>
        <strain evidence="1 2">ER1909</strain>
    </source>
</reference>
<organism evidence="1 2">
    <name type="scientific">Hypoxylon rubiginosum</name>
    <dbReference type="NCBI Taxonomy" id="110542"/>
    <lineage>
        <taxon>Eukaryota</taxon>
        <taxon>Fungi</taxon>
        <taxon>Dikarya</taxon>
        <taxon>Ascomycota</taxon>
        <taxon>Pezizomycotina</taxon>
        <taxon>Sordariomycetes</taxon>
        <taxon>Xylariomycetidae</taxon>
        <taxon>Xylariales</taxon>
        <taxon>Hypoxylaceae</taxon>
        <taxon>Hypoxylon</taxon>
    </lineage>
</organism>
<proteinExistence type="predicted"/>
<accession>A0ACC0CS63</accession>
<dbReference type="EMBL" id="MU394354">
    <property type="protein sequence ID" value="KAI6083323.1"/>
    <property type="molecule type" value="Genomic_DNA"/>
</dbReference>
<evidence type="ECO:0000313" key="1">
    <source>
        <dbReference type="EMBL" id="KAI6083323.1"/>
    </source>
</evidence>
<evidence type="ECO:0000313" key="2">
    <source>
        <dbReference type="Proteomes" id="UP001497680"/>
    </source>
</evidence>
<comment type="caution">
    <text evidence="1">The sequence shown here is derived from an EMBL/GenBank/DDBJ whole genome shotgun (WGS) entry which is preliminary data.</text>
</comment>
<name>A0ACC0CS63_9PEZI</name>
<protein>
    <submittedName>
        <fullName evidence="1">Uncharacterized protein</fullName>
    </submittedName>
</protein>
<gene>
    <name evidence="1" type="ORF">F4821DRAFT_245155</name>
</gene>